<gene>
    <name evidence="2" type="ORF">GCM10007391_10660</name>
</gene>
<accession>A0A918JJ07</accession>
<keyword evidence="1" id="KW-1133">Transmembrane helix</keyword>
<sequence length="163" mass="18810">MFENKIVTDLTALFGAITGTLALVFQYYIYTKDRSRLRLIPSMAIVSSLTDNPIDRQKLIDFKLDVVNTGRRVAFVESVHIEVRQNWWRRFFSPKVKIGVFDGAESKRFVQINEGEKEHFSLNRWTGSFNVIASKMAKNEKVVVTLTTGEEVSKWFETVKPKT</sequence>
<dbReference type="EMBL" id="BMXP01000002">
    <property type="protein sequence ID" value="GGW79721.1"/>
    <property type="molecule type" value="Genomic_DNA"/>
</dbReference>
<evidence type="ECO:0000256" key="1">
    <source>
        <dbReference type="SAM" id="Phobius"/>
    </source>
</evidence>
<feature type="transmembrane region" description="Helical" evidence="1">
    <location>
        <begin position="12"/>
        <end position="30"/>
    </location>
</feature>
<reference evidence="2" key="1">
    <citation type="journal article" date="2014" name="Int. J. Syst. Evol. Microbiol.">
        <title>Complete genome sequence of Corynebacterium casei LMG S-19264T (=DSM 44701T), isolated from a smear-ripened cheese.</title>
        <authorList>
            <consortium name="US DOE Joint Genome Institute (JGI-PGF)"/>
            <person name="Walter F."/>
            <person name="Albersmeier A."/>
            <person name="Kalinowski J."/>
            <person name="Ruckert C."/>
        </authorList>
    </citation>
    <scope>NUCLEOTIDE SEQUENCE</scope>
    <source>
        <strain evidence="2">KCTC 22164</strain>
    </source>
</reference>
<comment type="caution">
    <text evidence="2">The sequence shown here is derived from an EMBL/GenBank/DDBJ whole genome shotgun (WGS) entry which is preliminary data.</text>
</comment>
<keyword evidence="1" id="KW-0812">Transmembrane</keyword>
<dbReference type="AlphaFoldDB" id="A0A918JJ07"/>
<reference evidence="2" key="2">
    <citation type="submission" date="2020-09" db="EMBL/GenBank/DDBJ databases">
        <authorList>
            <person name="Sun Q."/>
            <person name="Kim S."/>
        </authorList>
    </citation>
    <scope>NUCLEOTIDE SEQUENCE</scope>
    <source>
        <strain evidence="2">KCTC 22164</strain>
    </source>
</reference>
<evidence type="ECO:0000313" key="3">
    <source>
        <dbReference type="Proteomes" id="UP000631300"/>
    </source>
</evidence>
<evidence type="ECO:0000313" key="2">
    <source>
        <dbReference type="EMBL" id="GGW79721.1"/>
    </source>
</evidence>
<name>A0A918JJ07_9ALTE</name>
<dbReference type="Proteomes" id="UP000631300">
    <property type="component" value="Unassembled WGS sequence"/>
</dbReference>
<dbReference type="RefSeq" id="WP_189404132.1">
    <property type="nucleotide sequence ID" value="NZ_BMXP01000002.1"/>
</dbReference>
<protein>
    <submittedName>
        <fullName evidence="2">Uncharacterized protein</fullName>
    </submittedName>
</protein>
<keyword evidence="3" id="KW-1185">Reference proteome</keyword>
<proteinExistence type="predicted"/>
<keyword evidence="1" id="KW-0472">Membrane</keyword>
<organism evidence="2 3">
    <name type="scientific">Alteromonas halophila</name>
    <dbReference type="NCBI Taxonomy" id="516698"/>
    <lineage>
        <taxon>Bacteria</taxon>
        <taxon>Pseudomonadati</taxon>
        <taxon>Pseudomonadota</taxon>
        <taxon>Gammaproteobacteria</taxon>
        <taxon>Alteromonadales</taxon>
        <taxon>Alteromonadaceae</taxon>
        <taxon>Alteromonas/Salinimonas group</taxon>
        <taxon>Alteromonas</taxon>
    </lineage>
</organism>